<dbReference type="RefSeq" id="WP_248668369.1">
    <property type="nucleotide sequence ID" value="NZ_JALPRX010000078.1"/>
</dbReference>
<dbReference type="InterPro" id="IPR031158">
    <property type="entry name" value="GH10_AS"/>
</dbReference>
<evidence type="ECO:0000256" key="5">
    <source>
        <dbReference type="ARBA" id="ARBA00022801"/>
    </source>
</evidence>
<keyword evidence="3" id="KW-0858">Xylan degradation</keyword>
<evidence type="ECO:0000256" key="3">
    <source>
        <dbReference type="ARBA" id="ARBA00022651"/>
    </source>
</evidence>
<dbReference type="InterPro" id="IPR017853">
    <property type="entry name" value="GH"/>
</dbReference>
<evidence type="ECO:0000256" key="7">
    <source>
        <dbReference type="ARBA" id="ARBA00023295"/>
    </source>
</evidence>
<dbReference type="EMBL" id="JALPRX010000078">
    <property type="protein sequence ID" value="MCK8786256.1"/>
    <property type="molecule type" value="Genomic_DNA"/>
</dbReference>
<evidence type="ECO:0000256" key="8">
    <source>
        <dbReference type="ARBA" id="ARBA00023326"/>
    </source>
</evidence>
<reference evidence="12" key="1">
    <citation type="submission" date="2022-04" db="EMBL/GenBank/DDBJ databases">
        <title>Roseomonas acroporae sp. nov., isolated from coral Acropora digitifera.</title>
        <authorList>
            <person name="Sun H."/>
        </authorList>
    </citation>
    <scope>NUCLEOTIDE SEQUENCE</scope>
    <source>
        <strain evidence="12">NAR14</strain>
    </source>
</reference>
<dbReference type="Proteomes" id="UP001139516">
    <property type="component" value="Unassembled WGS sequence"/>
</dbReference>
<dbReference type="Gene3D" id="3.20.20.80">
    <property type="entry name" value="Glycosidases"/>
    <property type="match status" value="1"/>
</dbReference>
<dbReference type="SUPFAM" id="SSF51445">
    <property type="entry name" value="(Trans)glycosidases"/>
    <property type="match status" value="1"/>
</dbReference>
<dbReference type="GO" id="GO:0045493">
    <property type="term" value="P:xylan catabolic process"/>
    <property type="evidence" value="ECO:0007669"/>
    <property type="project" value="UniProtKB-KW"/>
</dbReference>
<dbReference type="Pfam" id="PF00331">
    <property type="entry name" value="Glyco_hydro_10"/>
    <property type="match status" value="1"/>
</dbReference>
<name>A0A9X1YHG4_9PROT</name>
<keyword evidence="5 10" id="KW-0378">Hydrolase</keyword>
<accession>A0A9X1YHG4</accession>
<evidence type="ECO:0000256" key="1">
    <source>
        <dbReference type="ARBA" id="ARBA00000681"/>
    </source>
</evidence>
<keyword evidence="6 10" id="KW-0119">Carbohydrate metabolism</keyword>
<dbReference type="PROSITE" id="PS51760">
    <property type="entry name" value="GH10_2"/>
    <property type="match status" value="1"/>
</dbReference>
<dbReference type="PANTHER" id="PTHR31490">
    <property type="entry name" value="GLYCOSYL HYDROLASE"/>
    <property type="match status" value="1"/>
</dbReference>
<dbReference type="PROSITE" id="PS00591">
    <property type="entry name" value="GH10_1"/>
    <property type="match status" value="1"/>
</dbReference>
<evidence type="ECO:0000256" key="2">
    <source>
        <dbReference type="ARBA" id="ARBA00007495"/>
    </source>
</evidence>
<feature type="active site" description="Nucleophile" evidence="9">
    <location>
        <position position="270"/>
    </location>
</feature>
<keyword evidence="7 10" id="KW-0326">Glycosidase</keyword>
<keyword evidence="13" id="KW-1185">Reference proteome</keyword>
<evidence type="ECO:0000313" key="13">
    <source>
        <dbReference type="Proteomes" id="UP001139516"/>
    </source>
</evidence>
<dbReference type="InterPro" id="IPR001000">
    <property type="entry name" value="GH10_dom"/>
</dbReference>
<dbReference type="InterPro" id="IPR044846">
    <property type="entry name" value="GH10"/>
</dbReference>
<comment type="caution">
    <text evidence="12">The sequence shown here is derived from an EMBL/GenBank/DDBJ whole genome shotgun (WGS) entry which is preliminary data.</text>
</comment>
<dbReference type="AlphaFoldDB" id="A0A9X1YHG4"/>
<evidence type="ECO:0000256" key="4">
    <source>
        <dbReference type="ARBA" id="ARBA00022729"/>
    </source>
</evidence>
<comment type="catalytic activity">
    <reaction evidence="1 10">
        <text>Endohydrolysis of (1-&gt;4)-beta-D-xylosidic linkages in xylans.</text>
        <dbReference type="EC" id="3.2.1.8"/>
    </reaction>
</comment>
<comment type="similarity">
    <text evidence="2 10">Belongs to the glycosyl hydrolase 10 (cellulase F) family.</text>
</comment>
<organism evidence="12 13">
    <name type="scientific">Roseomonas acroporae</name>
    <dbReference type="NCBI Taxonomy" id="2937791"/>
    <lineage>
        <taxon>Bacteria</taxon>
        <taxon>Pseudomonadati</taxon>
        <taxon>Pseudomonadota</taxon>
        <taxon>Alphaproteobacteria</taxon>
        <taxon>Acetobacterales</taxon>
        <taxon>Roseomonadaceae</taxon>
        <taxon>Roseomonas</taxon>
    </lineage>
</organism>
<evidence type="ECO:0000256" key="6">
    <source>
        <dbReference type="ARBA" id="ARBA00023277"/>
    </source>
</evidence>
<gene>
    <name evidence="12" type="ORF">M0638_17915</name>
</gene>
<dbReference type="GO" id="GO:0031176">
    <property type="term" value="F:endo-1,4-beta-xylanase activity"/>
    <property type="evidence" value="ECO:0007669"/>
    <property type="project" value="UniProtKB-EC"/>
</dbReference>
<dbReference type="PANTHER" id="PTHR31490:SF88">
    <property type="entry name" value="BETA-XYLANASE"/>
    <property type="match status" value="1"/>
</dbReference>
<sequence>MPTPPAPTPPANGAAGAGTPGLGVLGLRRGVTFGTAVQGGWLDTEPAYAAMVAAEAALLVPEWEGKWSALQPQEGRFDFAPLDRILRFGLRHRRQVRGHALVWHQAMPDWLLTALAEGPQRARAVLEAHIATVLDRTRRQVRDWDVVNEVVADVAGSDTPQAGPGELRDSPWLRALGPGYIDLALRLARERDATLRLVLNDYGTESDEPWSLEKRRRLMRLVRGLLERGVPLDAVGIQGHLQMSERFSPEGFRAHVEELRSLGLAVLITELDVREAPRIAPDIAQRDAAVAERVQSFVAAGLAGGVRTVLTWGLSDRESWLLRDPDVARRDGAQHRGLPFDEERRRRPMWQALADAFATLPER</sequence>
<dbReference type="PRINTS" id="PR00134">
    <property type="entry name" value="GLHYDRLASE10"/>
</dbReference>
<dbReference type="EC" id="3.2.1.8" evidence="10"/>
<keyword evidence="8 10" id="KW-0624">Polysaccharide degradation</keyword>
<keyword evidence="4" id="KW-0732">Signal</keyword>
<dbReference type="SMART" id="SM00633">
    <property type="entry name" value="Glyco_10"/>
    <property type="match status" value="1"/>
</dbReference>
<proteinExistence type="inferred from homology"/>
<evidence type="ECO:0000313" key="12">
    <source>
        <dbReference type="EMBL" id="MCK8786256.1"/>
    </source>
</evidence>
<evidence type="ECO:0000256" key="9">
    <source>
        <dbReference type="PROSITE-ProRule" id="PRU10061"/>
    </source>
</evidence>
<evidence type="ECO:0000256" key="10">
    <source>
        <dbReference type="RuleBase" id="RU361174"/>
    </source>
</evidence>
<protein>
    <recommendedName>
        <fullName evidence="10">Beta-xylanase</fullName>
        <ecNumber evidence="10">3.2.1.8</ecNumber>
    </recommendedName>
</protein>
<feature type="domain" description="GH10" evidence="11">
    <location>
        <begin position="16"/>
        <end position="356"/>
    </location>
</feature>
<evidence type="ECO:0000259" key="11">
    <source>
        <dbReference type="PROSITE" id="PS51760"/>
    </source>
</evidence>